<name>A0ABD2ZUG6_9GENT</name>
<reference evidence="1 2" key="1">
    <citation type="submission" date="2024-11" db="EMBL/GenBank/DDBJ databases">
        <title>A near-complete genome assembly of Cinchona calisaya.</title>
        <authorList>
            <person name="Lian D.C."/>
            <person name="Zhao X.W."/>
            <person name="Wei L."/>
        </authorList>
    </citation>
    <scope>NUCLEOTIDE SEQUENCE [LARGE SCALE GENOMIC DNA]</scope>
    <source>
        <tissue evidence="1">Nenye</tissue>
    </source>
</reference>
<keyword evidence="2" id="KW-1185">Reference proteome</keyword>
<proteinExistence type="predicted"/>
<protein>
    <submittedName>
        <fullName evidence="1">Uncharacterized protein</fullName>
    </submittedName>
</protein>
<dbReference type="Proteomes" id="UP001630127">
    <property type="component" value="Unassembled WGS sequence"/>
</dbReference>
<organism evidence="1 2">
    <name type="scientific">Cinchona calisaya</name>
    <dbReference type="NCBI Taxonomy" id="153742"/>
    <lineage>
        <taxon>Eukaryota</taxon>
        <taxon>Viridiplantae</taxon>
        <taxon>Streptophyta</taxon>
        <taxon>Embryophyta</taxon>
        <taxon>Tracheophyta</taxon>
        <taxon>Spermatophyta</taxon>
        <taxon>Magnoliopsida</taxon>
        <taxon>eudicotyledons</taxon>
        <taxon>Gunneridae</taxon>
        <taxon>Pentapetalae</taxon>
        <taxon>asterids</taxon>
        <taxon>lamiids</taxon>
        <taxon>Gentianales</taxon>
        <taxon>Rubiaceae</taxon>
        <taxon>Cinchonoideae</taxon>
        <taxon>Cinchoneae</taxon>
        <taxon>Cinchona</taxon>
    </lineage>
</organism>
<gene>
    <name evidence="1" type="ORF">ACH5RR_015930</name>
</gene>
<dbReference type="EMBL" id="JBJUIK010000007">
    <property type="protein sequence ID" value="KAL3523096.1"/>
    <property type="molecule type" value="Genomic_DNA"/>
</dbReference>
<comment type="caution">
    <text evidence="1">The sequence shown here is derived from an EMBL/GenBank/DDBJ whole genome shotgun (WGS) entry which is preliminary data.</text>
</comment>
<evidence type="ECO:0000313" key="2">
    <source>
        <dbReference type="Proteomes" id="UP001630127"/>
    </source>
</evidence>
<dbReference type="AlphaFoldDB" id="A0ABD2ZUG6"/>
<sequence length="121" mass="13313">MSIQDDVSLESCKLSGSIQIEVASTARTLFMVISYSKSCKSNGSIQVEGTSTVRCAFKLSSPWRVEVTSTTRRALKLQVEVAWTARQEFKAMFFSKNCKSSGSSQVEVALTARQAFKLMSP</sequence>
<evidence type="ECO:0000313" key="1">
    <source>
        <dbReference type="EMBL" id="KAL3523096.1"/>
    </source>
</evidence>
<accession>A0ABD2ZUG6</accession>